<keyword evidence="4 6" id="KW-0067">ATP-binding</keyword>
<evidence type="ECO:0000256" key="1">
    <source>
        <dbReference type="ARBA" id="ARBA00005417"/>
    </source>
</evidence>
<accession>A0A101JM78</accession>
<keyword evidence="3" id="KW-0547">Nucleotide-binding</keyword>
<dbReference type="OrthoDB" id="9781246at2"/>
<dbReference type="RefSeq" id="WP_067697403.1">
    <property type="nucleotide sequence ID" value="NZ_LLZH01000279.1"/>
</dbReference>
<evidence type="ECO:0000256" key="2">
    <source>
        <dbReference type="ARBA" id="ARBA00022448"/>
    </source>
</evidence>
<reference evidence="6 7" key="1">
    <citation type="submission" date="2015-10" db="EMBL/GenBank/DDBJ databases">
        <authorList>
            <person name="Gilbert D.G."/>
        </authorList>
    </citation>
    <scope>NUCLEOTIDE SEQUENCE [LARGE SCALE GENOMIC DNA]</scope>
    <source>
        <strain evidence="6 7">NRRL B-16712</strain>
    </source>
</reference>
<dbReference type="AlphaFoldDB" id="A0A101JM78"/>
<evidence type="ECO:0000259" key="5">
    <source>
        <dbReference type="PROSITE" id="PS50893"/>
    </source>
</evidence>
<feature type="domain" description="ABC transporter" evidence="5">
    <location>
        <begin position="2"/>
        <end position="227"/>
    </location>
</feature>
<comment type="similarity">
    <text evidence="1">Belongs to the ABC transporter superfamily.</text>
</comment>
<name>A0A101JM78_9ACTN</name>
<dbReference type="SMART" id="SM00382">
    <property type="entry name" value="AAA"/>
    <property type="match status" value="1"/>
</dbReference>
<evidence type="ECO:0000313" key="7">
    <source>
        <dbReference type="Proteomes" id="UP000053244"/>
    </source>
</evidence>
<evidence type="ECO:0000313" key="6">
    <source>
        <dbReference type="EMBL" id="KUL29453.1"/>
    </source>
</evidence>
<comment type="caution">
    <text evidence="6">The sequence shown here is derived from an EMBL/GenBank/DDBJ whole genome shotgun (WGS) entry which is preliminary data.</text>
</comment>
<sequence>MIEVKQVSKRYGEKTVVDQLTFTAQPGQVTGFLGPNGAGKSTTMRMIVGLDTPTSGEVLVNGRRYAEHAAPLQEIGVLLDAKAVHPGRTAGNHLLALARTHGIPRRRVDEVIELAGLTKVAGKRVGNFSLGMGQRLGIAAALLGDPGVVMLDEPVNGLDPEGVLWVRHLLARLAAEGRTVVLSSHLMSETSLIADHLVVIGRGKLLADTSVESLVAQAAGGGVTVGTTATTLLGGLLAGPGVTITRVAEEELLVAGLEPRQIGVVAAEHGIPLFELTPRTVSLEEAFMDLTRESVEYVSHLELAR</sequence>
<evidence type="ECO:0000256" key="3">
    <source>
        <dbReference type="ARBA" id="ARBA00022741"/>
    </source>
</evidence>
<dbReference type="PROSITE" id="PS50893">
    <property type="entry name" value="ABC_TRANSPORTER_2"/>
    <property type="match status" value="1"/>
</dbReference>
<dbReference type="EMBL" id="LLZH01000279">
    <property type="protein sequence ID" value="KUL29453.1"/>
    <property type="molecule type" value="Genomic_DNA"/>
</dbReference>
<dbReference type="Pfam" id="PF00005">
    <property type="entry name" value="ABC_tran"/>
    <property type="match status" value="1"/>
</dbReference>
<keyword evidence="7" id="KW-1185">Reference proteome</keyword>
<dbReference type="GO" id="GO:0005524">
    <property type="term" value="F:ATP binding"/>
    <property type="evidence" value="ECO:0007669"/>
    <property type="project" value="UniProtKB-KW"/>
</dbReference>
<dbReference type="GO" id="GO:0016887">
    <property type="term" value="F:ATP hydrolysis activity"/>
    <property type="evidence" value="ECO:0007669"/>
    <property type="project" value="InterPro"/>
</dbReference>
<dbReference type="PANTHER" id="PTHR43335">
    <property type="entry name" value="ABC TRANSPORTER, ATP-BINDING PROTEIN"/>
    <property type="match status" value="1"/>
</dbReference>
<organism evidence="6 7">
    <name type="scientific">Actinoplanes awajinensis subsp. mycoplanecinus</name>
    <dbReference type="NCBI Taxonomy" id="135947"/>
    <lineage>
        <taxon>Bacteria</taxon>
        <taxon>Bacillati</taxon>
        <taxon>Actinomycetota</taxon>
        <taxon>Actinomycetes</taxon>
        <taxon>Micromonosporales</taxon>
        <taxon>Micromonosporaceae</taxon>
        <taxon>Actinoplanes</taxon>
    </lineage>
</organism>
<dbReference type="InterPro" id="IPR027417">
    <property type="entry name" value="P-loop_NTPase"/>
</dbReference>
<evidence type="ECO:0000256" key="4">
    <source>
        <dbReference type="ARBA" id="ARBA00022840"/>
    </source>
</evidence>
<proteinExistence type="inferred from homology"/>
<dbReference type="PANTHER" id="PTHR43335:SF4">
    <property type="entry name" value="ABC TRANSPORTER, ATP-BINDING PROTEIN"/>
    <property type="match status" value="1"/>
</dbReference>
<dbReference type="InterPro" id="IPR003439">
    <property type="entry name" value="ABC_transporter-like_ATP-bd"/>
</dbReference>
<gene>
    <name evidence="6" type="ORF">ADL15_27945</name>
</gene>
<dbReference type="Gene3D" id="3.40.50.300">
    <property type="entry name" value="P-loop containing nucleotide triphosphate hydrolases"/>
    <property type="match status" value="1"/>
</dbReference>
<dbReference type="InterPro" id="IPR003593">
    <property type="entry name" value="AAA+_ATPase"/>
</dbReference>
<protein>
    <submittedName>
        <fullName evidence="6">Multidrug ABC transporter ATP-binding protein</fullName>
    </submittedName>
</protein>
<keyword evidence="2" id="KW-0813">Transport</keyword>
<dbReference type="Proteomes" id="UP000053244">
    <property type="component" value="Unassembled WGS sequence"/>
</dbReference>
<dbReference type="SUPFAM" id="SSF52540">
    <property type="entry name" value="P-loop containing nucleoside triphosphate hydrolases"/>
    <property type="match status" value="1"/>
</dbReference>